<dbReference type="GO" id="GO:0000151">
    <property type="term" value="C:ubiquitin ligase complex"/>
    <property type="evidence" value="ECO:0007669"/>
    <property type="project" value="InterPro"/>
</dbReference>
<comment type="caution">
    <text evidence="11">The sequence shown here is derived from an EMBL/GenBank/DDBJ whole genome shotgun (WGS) entry which is preliminary data.</text>
</comment>
<evidence type="ECO:0000256" key="9">
    <source>
        <dbReference type="SAM" id="MobiDB-lite"/>
    </source>
</evidence>
<evidence type="ECO:0000256" key="8">
    <source>
        <dbReference type="PROSITE-ProRule" id="PRU00175"/>
    </source>
</evidence>
<evidence type="ECO:0000256" key="6">
    <source>
        <dbReference type="ARBA" id="ARBA00022771"/>
    </source>
</evidence>
<evidence type="ECO:0000313" key="11">
    <source>
        <dbReference type="EMBL" id="KAK9843791.1"/>
    </source>
</evidence>
<comment type="catalytic activity">
    <reaction evidence="1">
        <text>S-ubiquitinyl-[E2 ubiquitin-conjugating enzyme]-L-cysteine + [acceptor protein]-L-lysine = [E2 ubiquitin-conjugating enzyme]-L-cysteine + N(6)-ubiquitinyl-[acceptor protein]-L-lysine.</text>
        <dbReference type="EC" id="2.3.2.27"/>
    </reaction>
</comment>
<evidence type="ECO:0000256" key="7">
    <source>
        <dbReference type="ARBA" id="ARBA00022833"/>
    </source>
</evidence>
<name>A0AAW1SDX7_9CHLO</name>
<dbReference type="InterPro" id="IPR017907">
    <property type="entry name" value="Znf_RING_CS"/>
</dbReference>
<evidence type="ECO:0000256" key="2">
    <source>
        <dbReference type="ARBA" id="ARBA00004906"/>
    </source>
</evidence>
<dbReference type="PROSITE" id="PS50089">
    <property type="entry name" value="ZF_RING_2"/>
    <property type="match status" value="1"/>
</dbReference>
<dbReference type="InterPro" id="IPR013083">
    <property type="entry name" value="Znf_RING/FYVE/PHD"/>
</dbReference>
<dbReference type="SUPFAM" id="SSF57850">
    <property type="entry name" value="RING/U-box"/>
    <property type="match status" value="1"/>
</dbReference>
<keyword evidence="5" id="KW-0479">Metal-binding</keyword>
<feature type="region of interest" description="Disordered" evidence="9">
    <location>
        <begin position="167"/>
        <end position="242"/>
    </location>
</feature>
<evidence type="ECO:0000256" key="5">
    <source>
        <dbReference type="ARBA" id="ARBA00022723"/>
    </source>
</evidence>
<dbReference type="InterPro" id="IPR001841">
    <property type="entry name" value="Znf_RING"/>
</dbReference>
<keyword evidence="7" id="KW-0862">Zinc</keyword>
<dbReference type="Gene3D" id="3.30.40.10">
    <property type="entry name" value="Zinc/RING finger domain, C3HC4 (zinc finger)"/>
    <property type="match status" value="1"/>
</dbReference>
<proteinExistence type="predicted"/>
<evidence type="ECO:0000256" key="4">
    <source>
        <dbReference type="ARBA" id="ARBA00022679"/>
    </source>
</evidence>
<evidence type="ECO:0000256" key="1">
    <source>
        <dbReference type="ARBA" id="ARBA00000900"/>
    </source>
</evidence>
<dbReference type="EMBL" id="JALJOU010000005">
    <property type="protein sequence ID" value="KAK9843791.1"/>
    <property type="molecule type" value="Genomic_DNA"/>
</dbReference>
<accession>A0AAW1SDX7</accession>
<protein>
    <recommendedName>
        <fullName evidence="3">RING-type E3 ubiquitin transferase</fullName>
        <ecNumber evidence="3">2.3.2.27</ecNumber>
    </recommendedName>
</protein>
<keyword evidence="4" id="KW-0808">Transferase</keyword>
<sequence>MSSDGTLNWGELHDRGLAVDAVDARWLTIHRVSHTVLSVSWGAAAADKAGAGDWLLDIDLSTLEDQTRCAVCLGIVKGSRLVSGCMHRFCALCIEKWLRMTKDNTCPQCREPMQSRRDCKHDARMDRLLRVLYGDILEYEEQVFEPDAAVMRDAMRKGEALRAAAEQQRISARRATRVPPVALASPGFGSPSGGTKRGVAQRQPSGGLQSGLPAAKRAKHMASPAQRPPPGQLENGHAGAARAVAVEAEERALALAEPQTEREAMAAAQGLADKAAAATAQEAESIVPLVQVRLQAMEGEDRPADAQPLPDLPFVTCPALTSVAKLRALVCHLLQRERPGGDVDPGRICLYIVVKQVAPREVRRAKDEETVAALAACAHDRADEVVLLFSCLSVEGEDGIVK</sequence>
<comment type="pathway">
    <text evidence="2">Protein modification; protein ubiquitination.</text>
</comment>
<dbReference type="EC" id="2.3.2.27" evidence="3"/>
<dbReference type="GO" id="GO:0008270">
    <property type="term" value="F:zinc ion binding"/>
    <property type="evidence" value="ECO:0007669"/>
    <property type="project" value="UniProtKB-KW"/>
</dbReference>
<dbReference type="InterPro" id="IPR043540">
    <property type="entry name" value="RING1/RING2"/>
</dbReference>
<dbReference type="PANTHER" id="PTHR46076">
    <property type="entry name" value="E3 UBIQUITIN-PROTEIN LIGASE RING1 / RING 2 FAMILY MEMBER"/>
    <property type="match status" value="1"/>
</dbReference>
<evidence type="ECO:0000313" key="12">
    <source>
        <dbReference type="Proteomes" id="UP001445335"/>
    </source>
</evidence>
<organism evidence="11 12">
    <name type="scientific">Elliptochloris bilobata</name>
    <dbReference type="NCBI Taxonomy" id="381761"/>
    <lineage>
        <taxon>Eukaryota</taxon>
        <taxon>Viridiplantae</taxon>
        <taxon>Chlorophyta</taxon>
        <taxon>core chlorophytes</taxon>
        <taxon>Trebouxiophyceae</taxon>
        <taxon>Trebouxiophyceae incertae sedis</taxon>
        <taxon>Elliptochloris clade</taxon>
        <taxon>Elliptochloris</taxon>
    </lineage>
</organism>
<reference evidence="11 12" key="1">
    <citation type="journal article" date="2024" name="Nat. Commun.">
        <title>Phylogenomics reveals the evolutionary origins of lichenization in chlorophyte algae.</title>
        <authorList>
            <person name="Puginier C."/>
            <person name="Libourel C."/>
            <person name="Otte J."/>
            <person name="Skaloud P."/>
            <person name="Haon M."/>
            <person name="Grisel S."/>
            <person name="Petersen M."/>
            <person name="Berrin J.G."/>
            <person name="Delaux P.M."/>
            <person name="Dal Grande F."/>
            <person name="Keller J."/>
        </authorList>
    </citation>
    <scope>NUCLEOTIDE SEQUENCE [LARGE SCALE GENOMIC DNA]</scope>
    <source>
        <strain evidence="11 12">SAG 245.80</strain>
    </source>
</reference>
<dbReference type="Proteomes" id="UP001445335">
    <property type="component" value="Unassembled WGS sequence"/>
</dbReference>
<evidence type="ECO:0000256" key="3">
    <source>
        <dbReference type="ARBA" id="ARBA00012483"/>
    </source>
</evidence>
<dbReference type="GO" id="GO:0031519">
    <property type="term" value="C:PcG protein complex"/>
    <property type="evidence" value="ECO:0007669"/>
    <property type="project" value="TreeGrafter"/>
</dbReference>
<gene>
    <name evidence="11" type="ORF">WJX81_006630</name>
</gene>
<evidence type="ECO:0000259" key="10">
    <source>
        <dbReference type="PROSITE" id="PS50089"/>
    </source>
</evidence>
<dbReference type="InterPro" id="IPR018957">
    <property type="entry name" value="Znf_C3HC4_RING-type"/>
</dbReference>
<keyword evidence="12" id="KW-1185">Reference proteome</keyword>
<feature type="domain" description="RING-type" evidence="10">
    <location>
        <begin position="69"/>
        <end position="110"/>
    </location>
</feature>
<keyword evidence="6 8" id="KW-0863">Zinc-finger</keyword>
<dbReference type="PROSITE" id="PS00518">
    <property type="entry name" value="ZF_RING_1"/>
    <property type="match status" value="1"/>
</dbReference>
<dbReference type="AlphaFoldDB" id="A0AAW1SDX7"/>
<dbReference type="GO" id="GO:0061630">
    <property type="term" value="F:ubiquitin protein ligase activity"/>
    <property type="evidence" value="ECO:0007669"/>
    <property type="project" value="UniProtKB-EC"/>
</dbReference>
<dbReference type="Pfam" id="PF00097">
    <property type="entry name" value="zf-C3HC4"/>
    <property type="match status" value="1"/>
</dbReference>
<dbReference type="GO" id="GO:0003682">
    <property type="term" value="F:chromatin binding"/>
    <property type="evidence" value="ECO:0007669"/>
    <property type="project" value="TreeGrafter"/>
</dbReference>
<dbReference type="SMART" id="SM00184">
    <property type="entry name" value="RING"/>
    <property type="match status" value="1"/>
</dbReference>
<dbReference type="PANTHER" id="PTHR46076:SF3">
    <property type="entry name" value="E3 UBIQUITIN-PROTEIN LIGASE RING1"/>
    <property type="match status" value="1"/>
</dbReference>